<dbReference type="RefSeq" id="WP_162085934.1">
    <property type="nucleotide sequence ID" value="NZ_AP021881.1"/>
</dbReference>
<dbReference type="Proteomes" id="UP000463939">
    <property type="component" value="Chromosome"/>
</dbReference>
<accession>A0A809SFH8</accession>
<dbReference type="InterPro" id="IPR002586">
    <property type="entry name" value="CobQ/CobB/MinD/ParA_Nub-bd_dom"/>
</dbReference>
<dbReference type="PANTHER" id="PTHR13696:SF96">
    <property type="entry name" value="COBQ_COBB_MIND_PARA NUCLEOTIDE BINDING DOMAIN-CONTAINING PROTEIN"/>
    <property type="match status" value="1"/>
</dbReference>
<dbReference type="Gene3D" id="3.40.50.300">
    <property type="entry name" value="P-loop containing nucleotide triphosphate hydrolases"/>
    <property type="match status" value="1"/>
</dbReference>
<dbReference type="EMBL" id="AP021881">
    <property type="protein sequence ID" value="BBP02277.1"/>
    <property type="molecule type" value="Genomic_DNA"/>
</dbReference>
<dbReference type="Pfam" id="PF01656">
    <property type="entry name" value="CbiA"/>
    <property type="match status" value="1"/>
</dbReference>
<organism evidence="2 3">
    <name type="scientific">Sulfuriferula nivalis</name>
    <dbReference type="NCBI Taxonomy" id="2675298"/>
    <lineage>
        <taxon>Bacteria</taxon>
        <taxon>Pseudomonadati</taxon>
        <taxon>Pseudomonadota</taxon>
        <taxon>Betaproteobacteria</taxon>
        <taxon>Nitrosomonadales</taxon>
        <taxon>Sulfuricellaceae</taxon>
        <taxon>Sulfuriferula</taxon>
    </lineage>
</organism>
<dbReference type="InterPro" id="IPR027417">
    <property type="entry name" value="P-loop_NTPase"/>
</dbReference>
<gene>
    <name evidence="2" type="ORF">SFSGTM_29850</name>
</gene>
<dbReference type="SUPFAM" id="SSF52540">
    <property type="entry name" value="P-loop containing nucleoside triphosphate hydrolases"/>
    <property type="match status" value="1"/>
</dbReference>
<reference evidence="3" key="1">
    <citation type="submission" date="2019-11" db="EMBL/GenBank/DDBJ databases">
        <title>Isolation and characterization of a novel species in the genus Sulfuriferula.</title>
        <authorList>
            <person name="Mochizuki J."/>
            <person name="Kojima H."/>
            <person name="Fukui M."/>
        </authorList>
    </citation>
    <scope>NUCLEOTIDE SEQUENCE [LARGE SCALE GENOMIC DNA]</scope>
    <source>
        <strain evidence="3">SGTM</strain>
    </source>
</reference>
<evidence type="ECO:0000313" key="2">
    <source>
        <dbReference type="EMBL" id="BBP02277.1"/>
    </source>
</evidence>
<proteinExistence type="predicted"/>
<sequence>MIYAVVNTKGGVGKTTTSVHLATMLALTGETLLIDGDPQASAASWAAWRRDNLSHGPSPTTTCLAGKAILLEGKQLATKYEHVVVDAGGRDSVGLRSALLLAQMAIVPVGASNLDAAAMTDLLEVVELSRDYNPDLDVRVLLTRVDPRTKDAAEMLAFLAEQNLTVLPTKVCERVAFRRAIGEGVTVQELGKDQAAIAEIEAFFREVRV</sequence>
<protein>
    <submittedName>
        <fullName evidence="2">Chromosome partitioning protein ParA</fullName>
    </submittedName>
</protein>
<dbReference type="InterPro" id="IPR050678">
    <property type="entry name" value="DNA_Partitioning_ATPase"/>
</dbReference>
<dbReference type="CDD" id="cd02042">
    <property type="entry name" value="ParAB_family"/>
    <property type="match status" value="1"/>
</dbReference>
<evidence type="ECO:0000313" key="3">
    <source>
        <dbReference type="Proteomes" id="UP000463939"/>
    </source>
</evidence>
<dbReference type="PANTHER" id="PTHR13696">
    <property type="entry name" value="P-LOOP CONTAINING NUCLEOSIDE TRIPHOSPHATE HYDROLASE"/>
    <property type="match status" value="1"/>
</dbReference>
<feature type="domain" description="CobQ/CobB/MinD/ParA nucleotide binding" evidence="1">
    <location>
        <begin position="4"/>
        <end position="186"/>
    </location>
</feature>
<dbReference type="KEGG" id="sniv:SFSGTM_29850"/>
<keyword evidence="3" id="KW-1185">Reference proteome</keyword>
<name>A0A809SFH8_9PROT</name>
<evidence type="ECO:0000259" key="1">
    <source>
        <dbReference type="Pfam" id="PF01656"/>
    </source>
</evidence>
<dbReference type="PIRSF" id="PIRSF009320">
    <property type="entry name" value="Nuc_binding_HP_1000"/>
    <property type="match status" value="1"/>
</dbReference>
<dbReference type="AlphaFoldDB" id="A0A809SFH8"/>